<protein>
    <submittedName>
        <fullName evidence="1">Uncharacterized protein</fullName>
    </submittedName>
</protein>
<dbReference type="AlphaFoldDB" id="A0AAJ0MLP5"/>
<dbReference type="RefSeq" id="XP_062688036.1">
    <property type="nucleotide sequence ID" value="XM_062839318.1"/>
</dbReference>
<gene>
    <name evidence="1" type="ORF">B0T23DRAFT_408665</name>
</gene>
<keyword evidence="2" id="KW-1185">Reference proteome</keyword>
<evidence type="ECO:0000313" key="1">
    <source>
        <dbReference type="EMBL" id="KAK3485029.1"/>
    </source>
</evidence>
<organism evidence="1 2">
    <name type="scientific">Neurospora hispaniola</name>
    <dbReference type="NCBI Taxonomy" id="588809"/>
    <lineage>
        <taxon>Eukaryota</taxon>
        <taxon>Fungi</taxon>
        <taxon>Dikarya</taxon>
        <taxon>Ascomycota</taxon>
        <taxon>Pezizomycotina</taxon>
        <taxon>Sordariomycetes</taxon>
        <taxon>Sordariomycetidae</taxon>
        <taxon>Sordariales</taxon>
        <taxon>Sordariaceae</taxon>
        <taxon>Neurospora</taxon>
    </lineage>
</organism>
<name>A0AAJ0MLP5_9PEZI</name>
<dbReference type="EMBL" id="JAULSX010000011">
    <property type="protein sequence ID" value="KAK3485029.1"/>
    <property type="molecule type" value="Genomic_DNA"/>
</dbReference>
<accession>A0AAJ0MLP5</accession>
<sequence length="88" mass="10399">MTAFFFSSFRHQVYFDARDGRGVISIAREKVAFSLCYSKRILLGAKFSYLGLPRRVIFYILAYYRQIRRAFLACGVGYIYTLQYLIRD</sequence>
<proteinExistence type="predicted"/>
<dbReference type="GeneID" id="87876940"/>
<dbReference type="Proteomes" id="UP001285908">
    <property type="component" value="Unassembled WGS sequence"/>
</dbReference>
<reference evidence="1 2" key="1">
    <citation type="journal article" date="2023" name="Mol. Phylogenet. Evol.">
        <title>Genome-scale phylogeny and comparative genomics of the fungal order Sordariales.</title>
        <authorList>
            <person name="Hensen N."/>
            <person name="Bonometti L."/>
            <person name="Westerberg I."/>
            <person name="Brannstrom I.O."/>
            <person name="Guillou S."/>
            <person name="Cros-Aarteil S."/>
            <person name="Calhoun S."/>
            <person name="Haridas S."/>
            <person name="Kuo A."/>
            <person name="Mondo S."/>
            <person name="Pangilinan J."/>
            <person name="Riley R."/>
            <person name="LaButti K."/>
            <person name="Andreopoulos B."/>
            <person name="Lipzen A."/>
            <person name="Chen C."/>
            <person name="Yan M."/>
            <person name="Daum C."/>
            <person name="Ng V."/>
            <person name="Clum A."/>
            <person name="Steindorff A."/>
            <person name="Ohm R.A."/>
            <person name="Martin F."/>
            <person name="Silar P."/>
            <person name="Natvig D.O."/>
            <person name="Lalanne C."/>
            <person name="Gautier V."/>
            <person name="Ament-Velasquez S.L."/>
            <person name="Kruys A."/>
            <person name="Hutchinson M.I."/>
            <person name="Powell A.J."/>
            <person name="Barry K."/>
            <person name="Miller A.N."/>
            <person name="Grigoriev I.V."/>
            <person name="Debuchy R."/>
            <person name="Gladieux P."/>
            <person name="Hiltunen Thoren M."/>
            <person name="Johannesson H."/>
        </authorList>
    </citation>
    <scope>NUCLEOTIDE SEQUENCE [LARGE SCALE GENOMIC DNA]</scope>
    <source>
        <strain evidence="1 2">FGSC 10403</strain>
    </source>
</reference>
<comment type="caution">
    <text evidence="1">The sequence shown here is derived from an EMBL/GenBank/DDBJ whole genome shotgun (WGS) entry which is preliminary data.</text>
</comment>
<evidence type="ECO:0000313" key="2">
    <source>
        <dbReference type="Proteomes" id="UP001285908"/>
    </source>
</evidence>